<organism evidence="6 7">
    <name type="scientific">Legionella drancourtii LLAP12</name>
    <dbReference type="NCBI Taxonomy" id="658187"/>
    <lineage>
        <taxon>Bacteria</taxon>
        <taxon>Pseudomonadati</taxon>
        <taxon>Pseudomonadota</taxon>
        <taxon>Gammaproteobacteria</taxon>
        <taxon>Legionellales</taxon>
        <taxon>Legionellaceae</taxon>
        <taxon>Legionella</taxon>
    </lineage>
</organism>
<comment type="similarity">
    <text evidence="1 4">Belongs to the pseudouridine synthase TruD family.</text>
</comment>
<sequence>MYSLDWPRVYDLPKSTALFKYTPDDFQVNEFFDTPFSGQGEHIILKIEKRGLTTEEVVKSLSSLIHKPMKLISYAGLKDRQALTTQWLSVHAPGEDIPGIEQLAAPGWRVLECTRHHKKLRPGFLTGNQFIVRLREVSNEDDLLQRIEQVKQSGVPNYFGEQRFGHEAGNLVKAEELLVHGRKVNDRFLKGMYCSAARSWLFNLILAQRVRKHNWNMPLVGDVMQLSGSNSIFVIDEIQEELCERIKKKDISPASPLPGKSRHKANGDALALINEIYADWLPWLAGLERLGLEEAWRANILHAEQFECVIAENTAELSFILPAGTYATTLLRELVLY</sequence>
<reference evidence="6 7" key="1">
    <citation type="journal article" date="2011" name="BMC Genomics">
        <title>Insight into cross-talk between intra-amoebal pathogens.</title>
        <authorList>
            <person name="Gimenez G."/>
            <person name="Bertelli C."/>
            <person name="Moliner C."/>
            <person name="Robert C."/>
            <person name="Raoult D."/>
            <person name="Fournier P.E."/>
            <person name="Greub G."/>
        </authorList>
    </citation>
    <scope>NUCLEOTIDE SEQUENCE [LARGE SCALE GENOMIC DNA]</scope>
    <source>
        <strain evidence="6 7">LLAP12</strain>
    </source>
</reference>
<evidence type="ECO:0000313" key="6">
    <source>
        <dbReference type="EMBL" id="EHL31509.1"/>
    </source>
</evidence>
<dbReference type="CDD" id="cd02575">
    <property type="entry name" value="PseudoU_synth_EcTruD"/>
    <property type="match status" value="1"/>
</dbReference>
<dbReference type="GO" id="GO:0005829">
    <property type="term" value="C:cytosol"/>
    <property type="evidence" value="ECO:0007669"/>
    <property type="project" value="TreeGrafter"/>
</dbReference>
<dbReference type="PANTHER" id="PTHR47811">
    <property type="entry name" value="TRNA PSEUDOURIDINE SYNTHASE D"/>
    <property type="match status" value="1"/>
</dbReference>
<evidence type="ECO:0000313" key="7">
    <source>
        <dbReference type="Proteomes" id="UP000002770"/>
    </source>
</evidence>
<dbReference type="AlphaFoldDB" id="G9EMH3"/>
<dbReference type="SUPFAM" id="SSF55120">
    <property type="entry name" value="Pseudouridine synthase"/>
    <property type="match status" value="1"/>
</dbReference>
<dbReference type="HAMAP" id="MF_01082">
    <property type="entry name" value="TruD"/>
    <property type="match status" value="1"/>
</dbReference>
<name>G9EMH3_9GAMM</name>
<dbReference type="GO" id="GO:0003723">
    <property type="term" value="F:RNA binding"/>
    <property type="evidence" value="ECO:0007669"/>
    <property type="project" value="InterPro"/>
</dbReference>
<protein>
    <recommendedName>
        <fullName evidence="4">tRNA pseudouridine synthase D</fullName>
        <ecNumber evidence="4">5.4.99.27</ecNumber>
    </recommendedName>
    <alternativeName>
        <fullName evidence="4">tRNA pseudouridine(13) synthase</fullName>
    </alternativeName>
    <alternativeName>
        <fullName evidence="4">tRNA pseudouridylate synthase D</fullName>
    </alternativeName>
    <alternativeName>
        <fullName evidence="4">tRNA-uridine isomerase D</fullName>
    </alternativeName>
</protein>
<dbReference type="RefSeq" id="WP_006870371.1">
    <property type="nucleotide sequence ID" value="NZ_JH413813.1"/>
</dbReference>
<dbReference type="InterPro" id="IPR001656">
    <property type="entry name" value="PsdUridine_synth_TruD"/>
</dbReference>
<evidence type="ECO:0000256" key="2">
    <source>
        <dbReference type="ARBA" id="ARBA00022694"/>
    </source>
</evidence>
<dbReference type="InterPro" id="IPR020103">
    <property type="entry name" value="PsdUridine_synth_cat_dom_sf"/>
</dbReference>
<proteinExistence type="inferred from homology"/>
<dbReference type="STRING" id="658187.LDG_6440"/>
<dbReference type="PROSITE" id="PS01268">
    <property type="entry name" value="UPF0024"/>
    <property type="match status" value="1"/>
</dbReference>
<dbReference type="Gene3D" id="3.30.2350.20">
    <property type="entry name" value="TruD, catalytic domain"/>
    <property type="match status" value="1"/>
</dbReference>
<keyword evidence="7" id="KW-1185">Reference proteome</keyword>
<dbReference type="FunCoup" id="G9EMH3">
    <property type="interactions" value="56"/>
</dbReference>
<evidence type="ECO:0000256" key="4">
    <source>
        <dbReference type="HAMAP-Rule" id="MF_01082"/>
    </source>
</evidence>
<dbReference type="eggNOG" id="COG0585">
    <property type="taxonomic scope" value="Bacteria"/>
</dbReference>
<dbReference type="InterPro" id="IPR042214">
    <property type="entry name" value="TruD_catalytic"/>
</dbReference>
<dbReference type="Gene3D" id="3.30.2340.10">
    <property type="entry name" value="TruD, insertion domain"/>
    <property type="match status" value="1"/>
</dbReference>
<dbReference type="GO" id="GO:0031119">
    <property type="term" value="P:tRNA pseudouridine synthesis"/>
    <property type="evidence" value="ECO:0007669"/>
    <property type="project" value="UniProtKB-UniRule"/>
</dbReference>
<evidence type="ECO:0000256" key="3">
    <source>
        <dbReference type="ARBA" id="ARBA00023235"/>
    </source>
</evidence>
<keyword evidence="2 4" id="KW-0819">tRNA processing</keyword>
<dbReference type="EMBL" id="JH413813">
    <property type="protein sequence ID" value="EHL31509.1"/>
    <property type="molecule type" value="Genomic_DNA"/>
</dbReference>
<gene>
    <name evidence="4" type="primary">truD</name>
    <name evidence="6" type="ORF">LDG_6440</name>
</gene>
<dbReference type="Proteomes" id="UP000002770">
    <property type="component" value="Unassembled WGS sequence"/>
</dbReference>
<comment type="catalytic activity">
    <reaction evidence="4">
        <text>uridine(13) in tRNA = pseudouridine(13) in tRNA</text>
        <dbReference type="Rhea" id="RHEA:42540"/>
        <dbReference type="Rhea" id="RHEA-COMP:10105"/>
        <dbReference type="Rhea" id="RHEA-COMP:10106"/>
        <dbReference type="ChEBI" id="CHEBI:65314"/>
        <dbReference type="ChEBI" id="CHEBI:65315"/>
        <dbReference type="EC" id="5.4.99.27"/>
    </reaction>
</comment>
<dbReference type="InterPro" id="IPR020119">
    <property type="entry name" value="PsdUridine_synth_TruD_CS"/>
</dbReference>
<dbReference type="GO" id="GO:0160150">
    <property type="term" value="F:tRNA pseudouridine(13) synthase activity"/>
    <property type="evidence" value="ECO:0007669"/>
    <property type="project" value="UniProtKB-EC"/>
</dbReference>
<dbReference type="EC" id="5.4.99.27" evidence="4"/>
<dbReference type="InterPro" id="IPR043165">
    <property type="entry name" value="TruD_insert_sf"/>
</dbReference>
<feature type="domain" description="TRUD" evidence="5">
    <location>
        <begin position="154"/>
        <end position="302"/>
    </location>
</feature>
<accession>G9EMH3</accession>
<evidence type="ECO:0000256" key="1">
    <source>
        <dbReference type="ARBA" id="ARBA00007953"/>
    </source>
</evidence>
<dbReference type="PANTHER" id="PTHR47811:SF1">
    <property type="entry name" value="TRNA PSEUDOURIDINE SYNTHASE D"/>
    <property type="match status" value="1"/>
</dbReference>
<keyword evidence="3 4" id="KW-0413">Isomerase</keyword>
<dbReference type="InterPro" id="IPR050170">
    <property type="entry name" value="TruD_pseudoU_synthase"/>
</dbReference>
<dbReference type="InterPro" id="IPR011760">
    <property type="entry name" value="PsdUridine_synth_TruD_insert"/>
</dbReference>
<dbReference type="HOGENOM" id="CLU_005281_4_0_6"/>
<dbReference type="InParanoid" id="G9EMH3"/>
<evidence type="ECO:0000259" key="5">
    <source>
        <dbReference type="PROSITE" id="PS50984"/>
    </source>
</evidence>
<dbReference type="Pfam" id="PF01142">
    <property type="entry name" value="TruD"/>
    <property type="match status" value="2"/>
</dbReference>
<feature type="active site" description="Nucleophile" evidence="4">
    <location>
        <position position="79"/>
    </location>
</feature>
<dbReference type="PROSITE" id="PS50984">
    <property type="entry name" value="TRUD"/>
    <property type="match status" value="1"/>
</dbReference>
<comment type="function">
    <text evidence="4">Responsible for synthesis of pseudouridine from uracil-13 in transfer RNAs.</text>
</comment>
<dbReference type="OrthoDB" id="1550679at2"/>